<evidence type="ECO:0000313" key="1">
    <source>
        <dbReference type="EMBL" id="GAB78834.1"/>
    </source>
</evidence>
<comment type="caution">
    <text evidence="1">The sequence shown here is derived from an EMBL/GenBank/DDBJ whole genome shotgun (WGS) entry which is preliminary data.</text>
</comment>
<gene>
    <name evidence="1" type="ORF">AUCHE_17_00460</name>
</gene>
<dbReference type="InterPro" id="IPR037119">
    <property type="entry name" value="Haem_oxidase_HugZ-like_sf"/>
</dbReference>
<protein>
    <recommendedName>
        <fullName evidence="3">DUF2470 domain-containing protein</fullName>
    </recommendedName>
</protein>
<name>K6VQ08_9MICO</name>
<organism evidence="1 2">
    <name type="scientific">Austwickia chelonae NBRC 105200</name>
    <dbReference type="NCBI Taxonomy" id="1184607"/>
    <lineage>
        <taxon>Bacteria</taxon>
        <taxon>Bacillati</taxon>
        <taxon>Actinomycetota</taxon>
        <taxon>Actinomycetes</taxon>
        <taxon>Micrococcales</taxon>
        <taxon>Dermatophilaceae</taxon>
        <taxon>Austwickia</taxon>
    </lineage>
</organism>
<accession>K6VQ08</accession>
<evidence type="ECO:0008006" key="3">
    <source>
        <dbReference type="Google" id="ProtNLM"/>
    </source>
</evidence>
<keyword evidence="2" id="KW-1185">Reference proteome</keyword>
<dbReference type="OrthoDB" id="5148371at2"/>
<evidence type="ECO:0000313" key="2">
    <source>
        <dbReference type="Proteomes" id="UP000008495"/>
    </source>
</evidence>
<proteinExistence type="predicted"/>
<dbReference type="Gene3D" id="3.20.180.10">
    <property type="entry name" value="PNP-oxidase-like"/>
    <property type="match status" value="1"/>
</dbReference>
<dbReference type="SUPFAM" id="SSF50475">
    <property type="entry name" value="FMN-binding split barrel"/>
    <property type="match status" value="1"/>
</dbReference>
<dbReference type="AlphaFoldDB" id="K6VQ08"/>
<reference evidence="1 2" key="1">
    <citation type="submission" date="2012-08" db="EMBL/GenBank/DDBJ databases">
        <title>Whole genome shotgun sequence of Austwickia chelonae NBRC 105200.</title>
        <authorList>
            <person name="Yoshida I."/>
            <person name="Hosoyama A."/>
            <person name="Tsuchikane K."/>
            <person name="Katsumata H."/>
            <person name="Ando Y."/>
            <person name="Ohji S."/>
            <person name="Hamada M."/>
            <person name="Tamura T."/>
            <person name="Yamazoe A."/>
            <person name="Yamazaki S."/>
            <person name="Fujita N."/>
        </authorList>
    </citation>
    <scope>NUCLEOTIDE SEQUENCE [LARGE SCALE GENOMIC DNA]</scope>
    <source>
        <strain evidence="1 2">NBRC 105200</strain>
    </source>
</reference>
<sequence>MTHHPDPAQVSTATPEGEALPSMARRLLSGAGTATLRLARVPTCSANVPVLHGQEHDGTTWVVTDPDRLHGWTTEDLDGTPSVVISITEQAPFADHALTTAAVLVRGKATLLPVGSLPDTSDTECLMLAQTLTDWPDARILRIHIDGVWARDLFDSADLDPEDVQRAAVDRLAADSATLVRLLSATHADELALIADLCLGRDGLTEAILPVSADTCGITTLCPRAVPPRIVRIPFNTPVDSPPEALACVDHLAWCARGAQGGCPHRRD</sequence>
<dbReference type="EMBL" id="BAGZ01000017">
    <property type="protein sequence ID" value="GAB78834.1"/>
    <property type="molecule type" value="Genomic_DNA"/>
</dbReference>
<dbReference type="RefSeq" id="WP_006503591.1">
    <property type="nucleotide sequence ID" value="NZ_BAGZ01000017.1"/>
</dbReference>
<dbReference type="Proteomes" id="UP000008495">
    <property type="component" value="Unassembled WGS sequence"/>
</dbReference>